<reference evidence="2 3" key="1">
    <citation type="submission" date="2018-11" db="EMBL/GenBank/DDBJ databases">
        <authorList>
            <consortium name="Pathogen Informatics"/>
        </authorList>
    </citation>
    <scope>NUCLEOTIDE SEQUENCE [LARGE SCALE GENOMIC DNA]</scope>
</reference>
<evidence type="ECO:0000313" key="2">
    <source>
        <dbReference type="EMBL" id="VDM71900.1"/>
    </source>
</evidence>
<dbReference type="AlphaFoldDB" id="A0A3P7IFZ7"/>
<proteinExistence type="predicted"/>
<dbReference type="OrthoDB" id="5911931at2759"/>
<protein>
    <recommendedName>
        <fullName evidence="1">Abnormal cell migration protein 18-like fibronectin type I domain-containing protein</fullName>
    </recommendedName>
</protein>
<keyword evidence="3" id="KW-1185">Reference proteome</keyword>
<dbReference type="Proteomes" id="UP000270094">
    <property type="component" value="Unassembled WGS sequence"/>
</dbReference>
<gene>
    <name evidence="2" type="ORF">SVUK_LOCUS6898</name>
</gene>
<accession>A0A3P7IFZ7</accession>
<evidence type="ECO:0000313" key="3">
    <source>
        <dbReference type="Proteomes" id="UP000270094"/>
    </source>
</evidence>
<evidence type="ECO:0000259" key="1">
    <source>
        <dbReference type="Pfam" id="PF23003"/>
    </source>
</evidence>
<organism evidence="2 3">
    <name type="scientific">Strongylus vulgaris</name>
    <name type="common">Blood worm</name>
    <dbReference type="NCBI Taxonomy" id="40348"/>
    <lineage>
        <taxon>Eukaryota</taxon>
        <taxon>Metazoa</taxon>
        <taxon>Ecdysozoa</taxon>
        <taxon>Nematoda</taxon>
        <taxon>Chromadorea</taxon>
        <taxon>Rhabditida</taxon>
        <taxon>Rhabditina</taxon>
        <taxon>Rhabditomorpha</taxon>
        <taxon>Strongyloidea</taxon>
        <taxon>Strongylidae</taxon>
        <taxon>Strongylus</taxon>
    </lineage>
</organism>
<dbReference type="EMBL" id="UYYB01022635">
    <property type="protein sequence ID" value="VDM71900.1"/>
    <property type="molecule type" value="Genomic_DNA"/>
</dbReference>
<feature type="domain" description="Abnormal cell migration protein 18-like fibronectin type I" evidence="1">
    <location>
        <begin position="70"/>
        <end position="109"/>
    </location>
</feature>
<dbReference type="Pfam" id="PF23003">
    <property type="entry name" value="Fn1_2"/>
    <property type="match status" value="1"/>
</dbReference>
<feature type="non-terminal residue" evidence="2">
    <location>
        <position position="1"/>
    </location>
</feature>
<dbReference type="InterPro" id="IPR055119">
    <property type="entry name" value="Mig18_Fn1"/>
</dbReference>
<name>A0A3P7IFZ7_STRVU</name>
<sequence>SIRADDNTDKYGLAVKTTFCRHLQSEHRENQEIPNQSCDKAGFEVDSMFRPYSFAIRQKFALIDCSCNIYYYECVQDGPYVKSKPKGCVSHNKQKRVPIGERDDFGDYT</sequence>